<dbReference type="EMBL" id="LLEI02000013">
    <property type="protein sequence ID" value="OAJ96018.1"/>
    <property type="molecule type" value="Genomic_DNA"/>
</dbReference>
<sequence length="133" mass="15541">MAQLEQQYLHEMEIQCYKLAHPERLLGYQSPLLVLPENCKLLLVSPQLPQDKTAEMFERVLNSIKLPLENALHIYPEQLSQLDSHHIEWVWFAGCQQDSEIEAKTLVSPLLTQVDGNNEQRRALWQQICSYQK</sequence>
<keyword evidence="1" id="KW-0548">Nucleotidyltransferase</keyword>
<protein>
    <recommendedName>
        <fullName evidence="1">DNA polymerase III subunit psi</fullName>
    </recommendedName>
</protein>
<keyword evidence="1" id="KW-0808">Transferase</keyword>
<gene>
    <name evidence="2" type="ORF">APB76_01635</name>
</gene>
<evidence type="ECO:0000256" key="1">
    <source>
        <dbReference type="PIRNR" id="PIRNR029225"/>
    </source>
</evidence>
<organism evidence="2 3">
    <name type="scientific">Vibrio bivalvicida</name>
    <dbReference type="NCBI Taxonomy" id="1276888"/>
    <lineage>
        <taxon>Bacteria</taxon>
        <taxon>Pseudomonadati</taxon>
        <taxon>Pseudomonadota</taxon>
        <taxon>Gammaproteobacteria</taxon>
        <taxon>Vibrionales</taxon>
        <taxon>Vibrionaceae</taxon>
        <taxon>Vibrio</taxon>
        <taxon>Vibrio oreintalis group</taxon>
    </lineage>
</organism>
<reference evidence="2 3" key="1">
    <citation type="journal article" date="2016" name="Syst. Appl. Microbiol.">
        <title>Vibrio bivalvicida sp. nov., a novel larval pathogen for bivalve molluscs reared in a hatchery.</title>
        <authorList>
            <person name="Dubert J."/>
            <person name="Romalde J.L."/>
            <person name="Prado S."/>
            <person name="Barja J.L."/>
        </authorList>
    </citation>
    <scope>NUCLEOTIDE SEQUENCE [LARGE SCALE GENOMIC DNA]</scope>
    <source>
        <strain evidence="2 3">605</strain>
    </source>
</reference>
<dbReference type="Pfam" id="PF03603">
    <property type="entry name" value="DNA_III_psi"/>
    <property type="match status" value="1"/>
</dbReference>
<keyword evidence="1" id="KW-0235">DNA replication</keyword>
<accession>A0A177Y576</accession>
<dbReference type="GO" id="GO:0008408">
    <property type="term" value="F:3'-5' exonuclease activity"/>
    <property type="evidence" value="ECO:0007669"/>
    <property type="project" value="InterPro"/>
</dbReference>
<comment type="caution">
    <text evidence="2">The sequence shown here is derived from an EMBL/GenBank/DDBJ whole genome shotgun (WGS) entry which is preliminary data.</text>
</comment>
<dbReference type="Gene3D" id="3.40.50.10220">
    <property type="entry name" value="DNA polymerase III, psi subunit"/>
    <property type="match status" value="1"/>
</dbReference>
<dbReference type="SUPFAM" id="SSF102220">
    <property type="entry name" value="DNA polymerase III psi subunit"/>
    <property type="match status" value="1"/>
</dbReference>
<evidence type="ECO:0000313" key="3">
    <source>
        <dbReference type="Proteomes" id="UP000078406"/>
    </source>
</evidence>
<dbReference type="GO" id="GO:0003887">
    <property type="term" value="F:DNA-directed DNA polymerase activity"/>
    <property type="evidence" value="ECO:0007669"/>
    <property type="project" value="UniProtKB-KW"/>
</dbReference>
<keyword evidence="1" id="KW-0239">DNA-directed DNA polymerase</keyword>
<evidence type="ECO:0000313" key="2">
    <source>
        <dbReference type="EMBL" id="OAJ96018.1"/>
    </source>
</evidence>
<dbReference type="PIRSF" id="PIRSF029225">
    <property type="entry name" value="DNA_pol_III_psi"/>
    <property type="match status" value="1"/>
</dbReference>
<dbReference type="NCBIfam" id="NF004764">
    <property type="entry name" value="PRK06100.1"/>
    <property type="match status" value="1"/>
</dbReference>
<name>A0A177Y576_9VIBR</name>
<dbReference type="InterPro" id="IPR004615">
    <property type="entry name" value="DNA_pol_III_psi"/>
</dbReference>
<dbReference type="RefSeq" id="WP_054962743.1">
    <property type="nucleotide sequence ID" value="NZ_LLEI02000013.1"/>
</dbReference>
<comment type="function">
    <text evidence="1">Part of the beta sliding clamp loading complex, which hydrolyzes ATP to load the beta clamp onto primed DNA to form the DNA replication pre-initiation complex. DNA polymerase III is a complex, multichain enzyme responsible for most of the replicative synthesis in bacteria. This DNA polymerase also exhibits 3' to 5' exonuclease activity.</text>
</comment>
<dbReference type="AlphaFoldDB" id="A0A177Y576"/>
<dbReference type="GO" id="GO:0006260">
    <property type="term" value="P:DNA replication"/>
    <property type="evidence" value="ECO:0007669"/>
    <property type="project" value="UniProtKB-KW"/>
</dbReference>
<dbReference type="Proteomes" id="UP000078406">
    <property type="component" value="Unassembled WGS sequence"/>
</dbReference>
<dbReference type="InterPro" id="IPR036654">
    <property type="entry name" value="DNA_pol_III_psi_sf"/>
</dbReference>
<proteinExistence type="predicted"/>